<dbReference type="OrthoDB" id="7514953at2759"/>
<evidence type="ECO:0000313" key="3">
    <source>
        <dbReference type="Proteomes" id="UP000829999"/>
    </source>
</evidence>
<evidence type="ECO:0000256" key="2">
    <source>
        <dbReference type="SAM" id="SignalP"/>
    </source>
</evidence>
<evidence type="ECO:0000313" key="4">
    <source>
        <dbReference type="RefSeq" id="XP_050555106.1"/>
    </source>
</evidence>
<feature type="region of interest" description="Disordered" evidence="1">
    <location>
        <begin position="108"/>
        <end position="224"/>
    </location>
</feature>
<evidence type="ECO:0000256" key="1">
    <source>
        <dbReference type="SAM" id="MobiDB-lite"/>
    </source>
</evidence>
<feature type="compositionally biased region" description="Polar residues" evidence="1">
    <location>
        <begin position="165"/>
        <end position="181"/>
    </location>
</feature>
<feature type="chain" id="PRO_5044700637" evidence="2">
    <location>
        <begin position="20"/>
        <end position="224"/>
    </location>
</feature>
<keyword evidence="3" id="KW-1185">Reference proteome</keyword>
<dbReference type="RefSeq" id="XP_050555106.1">
    <property type="nucleotide sequence ID" value="XM_050699149.1"/>
</dbReference>
<gene>
    <name evidence="4 5 6" type="primary">LOC118277358</name>
</gene>
<reference evidence="4 5" key="1">
    <citation type="submission" date="2025-04" db="UniProtKB">
        <authorList>
            <consortium name="RefSeq"/>
        </authorList>
    </citation>
    <scope>IDENTIFICATION</scope>
    <source>
        <tissue evidence="4 5">Whole larval tissue</tissue>
    </source>
</reference>
<feature type="compositionally biased region" description="Basic and acidic residues" evidence="1">
    <location>
        <begin position="116"/>
        <end position="134"/>
    </location>
</feature>
<protein>
    <submittedName>
        <fullName evidence="4">N66 matrix protein-like isoform X4</fullName>
    </submittedName>
    <submittedName>
        <fullName evidence="5">N66 matrix protein-like isoform X5</fullName>
    </submittedName>
    <submittedName>
        <fullName evidence="6">N66 matrix protein-like isoform X6</fullName>
    </submittedName>
</protein>
<dbReference type="RefSeq" id="XP_050555107.1">
    <property type="nucleotide sequence ID" value="XM_050699150.1"/>
</dbReference>
<keyword evidence="2" id="KW-0732">Signal</keyword>
<dbReference type="AlphaFoldDB" id="A0A9R0DXL9"/>
<sequence length="224" mass="23692">MVRLTVVIPFLFLVACVCTYPSKTPDNEELYDDRNNINNQSLRLRRQTYNYNNNGNGSIGQINNSSIKQHFGNINYGNNGTSKPTHIVNINGGVANGGASYGSGNGGHGGFNTLSGDKHQKMHVESGHEDKGGEGGKGGGQITTSEVVIAKNNNNPENRRETNNAISSSNGPINMSISNPASVARKPITGGGSEAGAMSINNSNGGDNGHEYTGGPKEDWVWQS</sequence>
<dbReference type="Proteomes" id="UP000829999">
    <property type="component" value="Chromosome 15"/>
</dbReference>
<name>A0A9R0DXL9_SPOFR</name>
<dbReference type="RefSeq" id="XP_050555108.1">
    <property type="nucleotide sequence ID" value="XM_050699151.1"/>
</dbReference>
<organism evidence="3 6">
    <name type="scientific">Spodoptera frugiperda</name>
    <name type="common">Fall armyworm</name>
    <dbReference type="NCBI Taxonomy" id="7108"/>
    <lineage>
        <taxon>Eukaryota</taxon>
        <taxon>Metazoa</taxon>
        <taxon>Ecdysozoa</taxon>
        <taxon>Arthropoda</taxon>
        <taxon>Hexapoda</taxon>
        <taxon>Insecta</taxon>
        <taxon>Pterygota</taxon>
        <taxon>Neoptera</taxon>
        <taxon>Endopterygota</taxon>
        <taxon>Lepidoptera</taxon>
        <taxon>Glossata</taxon>
        <taxon>Ditrysia</taxon>
        <taxon>Noctuoidea</taxon>
        <taxon>Noctuidae</taxon>
        <taxon>Amphipyrinae</taxon>
        <taxon>Spodoptera</taxon>
    </lineage>
</organism>
<proteinExistence type="predicted"/>
<evidence type="ECO:0000313" key="5">
    <source>
        <dbReference type="RefSeq" id="XP_050555107.1"/>
    </source>
</evidence>
<feature type="signal peptide" evidence="2">
    <location>
        <begin position="1"/>
        <end position="19"/>
    </location>
</feature>
<dbReference type="GeneID" id="118277358"/>
<accession>A0A9R0DXL9</accession>
<dbReference type="PROSITE" id="PS51257">
    <property type="entry name" value="PROKAR_LIPOPROTEIN"/>
    <property type="match status" value="1"/>
</dbReference>
<evidence type="ECO:0000313" key="6">
    <source>
        <dbReference type="RefSeq" id="XP_050555108.1"/>
    </source>
</evidence>